<sequence length="192" mass="23043">MNPDMAKYMGLVVQNAFERDVIHGDAKSRRNFSPTGLLLSEFPLLTGKILGNWRKKMNTKNMENIYQQIADCLTDMIPEKWKKILLYAEVRDSYRKVYFYYYSFINKEPVYSLEIPIKFDGEDERFKKLENDLYDLFSELQSEFVRQQQDKWTHLTYILEHTGKMKVKFGYEDLSQIDPVEKQEKWEATYLK</sequence>
<dbReference type="PATRIC" id="fig|1398.22.peg.1824"/>
<dbReference type="AlphaFoldDB" id="A0A133KRV8"/>
<dbReference type="RefSeq" id="WP_326242998.1">
    <property type="nucleotide sequence ID" value="NZ_KQ955840.1"/>
</dbReference>
<protein>
    <submittedName>
        <fullName evidence="1">Uncharacterized protein</fullName>
    </submittedName>
</protein>
<dbReference type="InterPro" id="IPR036170">
    <property type="entry name" value="YezG-like_sf"/>
</dbReference>
<organism evidence="1 2">
    <name type="scientific">Heyndrickxia coagulans</name>
    <name type="common">Weizmannia coagulans</name>
    <dbReference type="NCBI Taxonomy" id="1398"/>
    <lineage>
        <taxon>Bacteria</taxon>
        <taxon>Bacillati</taxon>
        <taxon>Bacillota</taxon>
        <taxon>Bacilli</taxon>
        <taxon>Bacillales</taxon>
        <taxon>Bacillaceae</taxon>
        <taxon>Heyndrickxia</taxon>
    </lineage>
</organism>
<dbReference type="InterPro" id="IPR006728">
    <property type="entry name" value="YezG-like"/>
</dbReference>
<name>A0A133KRV8_HEYCO</name>
<reference evidence="2" key="1">
    <citation type="submission" date="2016-01" db="EMBL/GenBank/DDBJ databases">
        <authorList>
            <person name="Mitreva M."/>
            <person name="Pepin K.H."/>
            <person name="Mihindukulasuriya K.A."/>
            <person name="Fulton R."/>
            <person name="Fronick C."/>
            <person name="O'Laughlin M."/>
            <person name="Miner T."/>
            <person name="Herter B."/>
            <person name="Rosa B.A."/>
            <person name="Cordes M."/>
            <person name="Tomlinson C."/>
            <person name="Wollam A."/>
            <person name="Palsikar V.B."/>
            <person name="Mardis E.R."/>
            <person name="Wilson R.K."/>
        </authorList>
    </citation>
    <scope>NUCLEOTIDE SEQUENCE [LARGE SCALE GENOMIC DNA]</scope>
    <source>
        <strain evidence="2">GED7749B</strain>
    </source>
</reference>
<evidence type="ECO:0000313" key="2">
    <source>
        <dbReference type="Proteomes" id="UP000070376"/>
    </source>
</evidence>
<dbReference type="Proteomes" id="UP000070376">
    <property type="component" value="Unassembled WGS sequence"/>
</dbReference>
<proteinExistence type="predicted"/>
<dbReference type="Pfam" id="PF04634">
    <property type="entry name" value="YezG-like"/>
    <property type="match status" value="1"/>
</dbReference>
<gene>
    <name evidence="1" type="ORF">HMPREF3213_01818</name>
</gene>
<dbReference type="EMBL" id="LRPN01000062">
    <property type="protein sequence ID" value="KWZ82245.1"/>
    <property type="molecule type" value="Genomic_DNA"/>
</dbReference>
<accession>A0A133KRV8</accession>
<dbReference type="Gene3D" id="3.30.500.20">
    <property type="entry name" value="BH3703-like domains"/>
    <property type="match status" value="1"/>
</dbReference>
<evidence type="ECO:0000313" key="1">
    <source>
        <dbReference type="EMBL" id="KWZ82245.1"/>
    </source>
</evidence>
<dbReference type="NCBIfam" id="TIGR01741">
    <property type="entry name" value="staph_tand_hypo"/>
    <property type="match status" value="1"/>
</dbReference>
<comment type="caution">
    <text evidence="1">The sequence shown here is derived from an EMBL/GenBank/DDBJ whole genome shotgun (WGS) entry which is preliminary data.</text>
</comment>
<dbReference type="SUPFAM" id="SSF160424">
    <property type="entry name" value="BH3703-like"/>
    <property type="match status" value="1"/>
</dbReference>